<keyword evidence="14" id="KW-1185">Reference proteome</keyword>
<dbReference type="Pfam" id="PF25876">
    <property type="entry name" value="HH_MFP_RND"/>
    <property type="match status" value="1"/>
</dbReference>
<dbReference type="Gene3D" id="2.40.420.20">
    <property type="match status" value="1"/>
</dbReference>
<keyword evidence="6 7" id="KW-0472">Membrane</keyword>
<feature type="domain" description="Multidrug resistance protein MdtA-like C-terminal permuted SH3" evidence="12">
    <location>
        <begin position="325"/>
        <end position="385"/>
    </location>
</feature>
<dbReference type="InterPro" id="IPR058624">
    <property type="entry name" value="MdtA-like_HH"/>
</dbReference>
<dbReference type="HAMAP" id="MF_01422">
    <property type="entry name" value="MdtA"/>
    <property type="match status" value="1"/>
</dbReference>
<accession>A0AAJ3HRQ8</accession>
<evidence type="ECO:0000259" key="11">
    <source>
        <dbReference type="Pfam" id="PF25944"/>
    </source>
</evidence>
<dbReference type="FunFam" id="2.40.420.20:FF:000001">
    <property type="entry name" value="Efflux RND transporter periplasmic adaptor subunit"/>
    <property type="match status" value="1"/>
</dbReference>
<name>A0AAJ3HRQ8_PROHU</name>
<dbReference type="InterPro" id="IPR006143">
    <property type="entry name" value="RND_pump_MFP"/>
</dbReference>
<dbReference type="GO" id="GO:0015562">
    <property type="term" value="F:efflux transmembrane transporter activity"/>
    <property type="evidence" value="ECO:0007669"/>
    <property type="project" value="TreeGrafter"/>
</dbReference>
<dbReference type="SUPFAM" id="SSF111369">
    <property type="entry name" value="HlyD-like secretion proteins"/>
    <property type="match status" value="1"/>
</dbReference>
<evidence type="ECO:0000259" key="10">
    <source>
        <dbReference type="Pfam" id="PF25917"/>
    </source>
</evidence>
<evidence type="ECO:0000313" key="14">
    <source>
        <dbReference type="Proteomes" id="UP000078250"/>
    </source>
</evidence>
<evidence type="ECO:0000256" key="4">
    <source>
        <dbReference type="ARBA" id="ARBA00022519"/>
    </source>
</evidence>
<dbReference type="AlphaFoldDB" id="A0AAJ3HRQ8"/>
<dbReference type="InterPro" id="IPR058625">
    <property type="entry name" value="MdtA-like_BSH"/>
</dbReference>
<dbReference type="InterPro" id="IPR058626">
    <property type="entry name" value="MdtA-like_b-barrel"/>
</dbReference>
<feature type="domain" description="Multidrug resistance protein MdtA-like barrel-sandwich hybrid" evidence="10">
    <location>
        <begin position="90"/>
        <end position="232"/>
    </location>
</feature>
<evidence type="ECO:0000313" key="13">
    <source>
        <dbReference type="EMBL" id="OAT46421.1"/>
    </source>
</evidence>
<dbReference type="EMBL" id="LXEV01000024">
    <property type="protein sequence ID" value="OAT46421.1"/>
    <property type="molecule type" value="Genomic_DNA"/>
</dbReference>
<feature type="chain" id="PRO_5042303142" description="Multidrug resistance protein MdtA" evidence="7">
    <location>
        <begin position="27"/>
        <end position="413"/>
    </location>
</feature>
<proteinExistence type="inferred from homology"/>
<evidence type="ECO:0000256" key="5">
    <source>
        <dbReference type="ARBA" id="ARBA00022729"/>
    </source>
</evidence>
<keyword evidence="4 7" id="KW-0997">Cell inner membrane</keyword>
<reference evidence="13 14" key="1">
    <citation type="submission" date="2016-04" db="EMBL/GenBank/DDBJ databases">
        <title>ATOL: Assembling a taxonomically balanced genome-scale reconstruction of the evolutionary history of the Enterobacteriaceae.</title>
        <authorList>
            <person name="Plunkett G.III."/>
            <person name="Neeno-Eckwall E.C."/>
            <person name="Glasner J.D."/>
            <person name="Perna N.T."/>
        </authorList>
    </citation>
    <scope>NUCLEOTIDE SEQUENCE [LARGE SCALE GENOMIC DNA]</scope>
    <source>
        <strain evidence="13 14">ATCC 700826</strain>
    </source>
</reference>
<protein>
    <recommendedName>
        <fullName evidence="7">Multidrug resistance protein MdtA</fullName>
    </recommendedName>
    <alternativeName>
        <fullName evidence="7">Multidrug transporter MdtA</fullName>
    </alternativeName>
</protein>
<keyword evidence="5 7" id="KW-0732">Signal</keyword>
<dbReference type="RefSeq" id="WP_064720255.1">
    <property type="nucleotide sequence ID" value="NZ_LXEV01000024.1"/>
</dbReference>
<comment type="caution">
    <text evidence="13">The sequence shown here is derived from an EMBL/GenBank/DDBJ whole genome shotgun (WGS) entry which is preliminary data.</text>
</comment>
<gene>
    <name evidence="7" type="primary">mdtA</name>
    <name evidence="13" type="ORF">M997_2298</name>
</gene>
<comment type="subunit">
    <text evidence="7">Part of a tripartite efflux system composed of MdtA, MdtB and MdtC.</text>
</comment>
<dbReference type="Proteomes" id="UP000078250">
    <property type="component" value="Unassembled WGS sequence"/>
</dbReference>
<dbReference type="Pfam" id="PF25967">
    <property type="entry name" value="RND-MFP_C"/>
    <property type="match status" value="1"/>
</dbReference>
<keyword evidence="3 7" id="KW-1003">Cell membrane</keyword>
<comment type="subcellular location">
    <subcellularLocation>
        <location evidence="7">Cell inner membrane</location>
        <topology evidence="7">Peripheral membrane protein</topology>
    </subcellularLocation>
</comment>
<dbReference type="NCBIfam" id="NF008589">
    <property type="entry name" value="PRK11556.1"/>
    <property type="match status" value="1"/>
</dbReference>
<feature type="region of interest" description="Disordered" evidence="8">
    <location>
        <begin position="37"/>
        <end position="64"/>
    </location>
</feature>
<dbReference type="Pfam" id="PF25917">
    <property type="entry name" value="BSH_RND"/>
    <property type="match status" value="1"/>
</dbReference>
<dbReference type="Gene3D" id="1.10.287.470">
    <property type="entry name" value="Helix hairpin bin"/>
    <property type="match status" value="1"/>
</dbReference>
<feature type="signal peptide" evidence="7">
    <location>
        <begin position="1"/>
        <end position="26"/>
    </location>
</feature>
<dbReference type="PANTHER" id="PTHR30469:SF12">
    <property type="entry name" value="MULTIDRUG RESISTANCE PROTEIN MDTA"/>
    <property type="match status" value="1"/>
</dbReference>
<dbReference type="InterPro" id="IPR058627">
    <property type="entry name" value="MdtA-like_C"/>
</dbReference>
<dbReference type="Gene3D" id="2.40.50.100">
    <property type="match status" value="1"/>
</dbReference>
<dbReference type="Gene3D" id="2.40.30.170">
    <property type="match status" value="1"/>
</dbReference>
<evidence type="ECO:0000256" key="2">
    <source>
        <dbReference type="ARBA" id="ARBA00022448"/>
    </source>
</evidence>
<evidence type="ECO:0000256" key="3">
    <source>
        <dbReference type="ARBA" id="ARBA00022475"/>
    </source>
</evidence>
<feature type="domain" description="Multidrug resistance protein MdtA-like alpha-helical hairpin" evidence="9">
    <location>
        <begin position="130"/>
        <end position="200"/>
    </location>
</feature>
<sequence precursor="true">MNKNKNAKKRLSLIIAVIVIAAGAGAYWQFNTTKTTTTETKGAQAQTSGQTTRGTSSSRRPPLPPVQIATSMEEDVPQFLSALGTVRATNSVTVTSRVEGQLMALHFTEGQHVKQGDLLAEIDSRPFEVQLAQAKGQLAKDQATLANARLDLARYQKLAKTNLVSQQELDNQNALVKQSEASLRIDEATISNAQLQLTYSKITAPISGRVGLKQVDVGNYISGGSSTPIVVINQMDPVDVLFTLPEQELNRVIQARKTNADLPVTAFDRNNQFELAQGKLFSVDNQIDATTGTIKLKARFPQQENTLFPNQFVNIRLYVKTLEKAVVIPNAALQMGNEGHFVWAVDDENKVSKLRVEVALQNADKVVIASGLSANQRVVTDGVDRLTQGAKVDIVTPTVPKSKETNRVIAEKA</sequence>
<organism evidence="13 14">
    <name type="scientific">Proteus hauseri ATCC 700826</name>
    <dbReference type="NCBI Taxonomy" id="1354271"/>
    <lineage>
        <taxon>Bacteria</taxon>
        <taxon>Pseudomonadati</taxon>
        <taxon>Pseudomonadota</taxon>
        <taxon>Gammaproteobacteria</taxon>
        <taxon>Enterobacterales</taxon>
        <taxon>Morganellaceae</taxon>
        <taxon>Proteus</taxon>
    </lineage>
</organism>
<evidence type="ECO:0000256" key="7">
    <source>
        <dbReference type="HAMAP-Rule" id="MF_01422"/>
    </source>
</evidence>
<evidence type="ECO:0000259" key="9">
    <source>
        <dbReference type="Pfam" id="PF25876"/>
    </source>
</evidence>
<dbReference type="GO" id="GO:0005886">
    <property type="term" value="C:plasma membrane"/>
    <property type="evidence" value="ECO:0007669"/>
    <property type="project" value="UniProtKB-SubCell"/>
</dbReference>
<dbReference type="GO" id="GO:1990281">
    <property type="term" value="C:efflux pump complex"/>
    <property type="evidence" value="ECO:0007669"/>
    <property type="project" value="TreeGrafter"/>
</dbReference>
<dbReference type="Pfam" id="PF25944">
    <property type="entry name" value="Beta-barrel_RND"/>
    <property type="match status" value="1"/>
</dbReference>
<evidence type="ECO:0000259" key="12">
    <source>
        <dbReference type="Pfam" id="PF25967"/>
    </source>
</evidence>
<evidence type="ECO:0000256" key="6">
    <source>
        <dbReference type="ARBA" id="ARBA00023136"/>
    </source>
</evidence>
<dbReference type="PANTHER" id="PTHR30469">
    <property type="entry name" value="MULTIDRUG RESISTANCE PROTEIN MDTA"/>
    <property type="match status" value="1"/>
</dbReference>
<feature type="compositionally biased region" description="Low complexity" evidence="8">
    <location>
        <begin position="37"/>
        <end position="60"/>
    </location>
</feature>
<evidence type="ECO:0000256" key="1">
    <source>
        <dbReference type="ARBA" id="ARBA00009477"/>
    </source>
</evidence>
<feature type="domain" description="Multidrug resistance protein MdtA-like beta-barrel" evidence="11">
    <location>
        <begin position="237"/>
        <end position="320"/>
    </location>
</feature>
<dbReference type="InterPro" id="IPR022824">
    <property type="entry name" value="Multidrug-R_MdtA"/>
</dbReference>
<evidence type="ECO:0000256" key="8">
    <source>
        <dbReference type="SAM" id="MobiDB-lite"/>
    </source>
</evidence>
<comment type="similarity">
    <text evidence="1 7">Belongs to the membrane fusion protein (MFP) (TC 8.A.1) family.</text>
</comment>
<dbReference type="NCBIfam" id="TIGR01730">
    <property type="entry name" value="RND_mfp"/>
    <property type="match status" value="1"/>
</dbReference>
<keyword evidence="2 7" id="KW-0813">Transport</keyword>